<evidence type="ECO:0000313" key="5">
    <source>
        <dbReference type="EMBL" id="MCU4742397.1"/>
    </source>
</evidence>
<evidence type="ECO:0000256" key="3">
    <source>
        <dbReference type="ARBA" id="ARBA00022801"/>
    </source>
</evidence>
<evidence type="ECO:0000256" key="4">
    <source>
        <dbReference type="ARBA" id="ARBA00023295"/>
    </source>
</evidence>
<keyword evidence="3 5" id="KW-0378">Hydrolase</keyword>
<dbReference type="CDD" id="cd08983">
    <property type="entry name" value="GH43_Bt3655-like"/>
    <property type="match status" value="1"/>
</dbReference>
<accession>A0AAP2Z063</accession>
<dbReference type="AlphaFoldDB" id="A0AAP2Z063"/>
<sequence>MSTFVLAHFRTEAEALHYAISDDGYEWESLNDGEAILWSDVGAESIRDPFLIEDRDGTYHLLGTDGWWSENVVHATSEDLVEWSDPELVPVMGDVPGVRNTWAPECFYDREADVYRLVWSSTVDPNGEGDSEADTDALDHRIWTCSTPDFESFSAPSCLFDPGYNVIDACVVRHDGEYLMAFKDERGENTVDTDHKDVRLARAPVGGGPFADVTEPVTPAPVEGPTLFHNGEEWLMLYDHFIEGHYGASRSDDARHWEVCDSAIAFPEGLRHGDVLEVSDAVGEELREAF</sequence>
<dbReference type="Pfam" id="PF04616">
    <property type="entry name" value="Glyco_hydro_43"/>
    <property type="match status" value="1"/>
</dbReference>
<organism evidence="5 6">
    <name type="scientific">Natronoglomus mannanivorans</name>
    <dbReference type="NCBI Taxonomy" id="2979990"/>
    <lineage>
        <taxon>Archaea</taxon>
        <taxon>Methanobacteriati</taxon>
        <taxon>Methanobacteriota</taxon>
        <taxon>Stenosarchaea group</taxon>
        <taxon>Halobacteria</taxon>
        <taxon>Halobacteriales</taxon>
        <taxon>Natrialbaceae</taxon>
        <taxon>Natronoglomus</taxon>
    </lineage>
</organism>
<evidence type="ECO:0000256" key="2">
    <source>
        <dbReference type="ARBA" id="ARBA00009865"/>
    </source>
</evidence>
<dbReference type="GO" id="GO:0004553">
    <property type="term" value="F:hydrolase activity, hydrolyzing O-glycosyl compounds"/>
    <property type="evidence" value="ECO:0007669"/>
    <property type="project" value="InterPro"/>
</dbReference>
<dbReference type="GO" id="GO:0005975">
    <property type="term" value="P:carbohydrate metabolic process"/>
    <property type="evidence" value="ECO:0007669"/>
    <property type="project" value="InterPro"/>
</dbReference>
<dbReference type="InterPro" id="IPR006710">
    <property type="entry name" value="Glyco_hydro_43"/>
</dbReference>
<proteinExistence type="inferred from homology"/>
<keyword evidence="4" id="KW-0326">Glycosidase</keyword>
<dbReference type="RefSeq" id="WP_338004220.1">
    <property type="nucleotide sequence ID" value="NZ_JAOPKA010000008.1"/>
</dbReference>
<comment type="caution">
    <text evidence="5">The sequence shown here is derived from an EMBL/GenBank/DDBJ whole genome shotgun (WGS) entry which is preliminary data.</text>
</comment>
<dbReference type="InterPro" id="IPR050727">
    <property type="entry name" value="GH43_arabinanases"/>
</dbReference>
<dbReference type="EMBL" id="JAOPKA010000008">
    <property type="protein sequence ID" value="MCU4742397.1"/>
    <property type="molecule type" value="Genomic_DNA"/>
</dbReference>
<dbReference type="Gene3D" id="2.115.10.20">
    <property type="entry name" value="Glycosyl hydrolase domain, family 43"/>
    <property type="match status" value="1"/>
</dbReference>
<reference evidence="5" key="1">
    <citation type="submission" date="2022-09" db="EMBL/GenBank/DDBJ databases">
        <title>Enrichment on poylsaccharides allowed isolation of novel metabolic and taxonomic groups of Haloarchaea.</title>
        <authorList>
            <person name="Sorokin D.Y."/>
            <person name="Elcheninov A.G."/>
            <person name="Khizhniak T.V."/>
            <person name="Kolganova T.V."/>
            <person name="Kublanov I.V."/>
        </authorList>
    </citation>
    <scope>NUCLEOTIDE SEQUENCE</scope>
    <source>
        <strain evidence="5">AArc-xg1-1</strain>
    </source>
</reference>
<protein>
    <submittedName>
        <fullName evidence="5">Glycoside hydrolase family 43 protein</fullName>
    </submittedName>
</protein>
<evidence type="ECO:0000256" key="1">
    <source>
        <dbReference type="ARBA" id="ARBA00004834"/>
    </source>
</evidence>
<dbReference type="PANTHER" id="PTHR43301">
    <property type="entry name" value="ARABINAN ENDO-1,5-ALPHA-L-ARABINOSIDASE"/>
    <property type="match status" value="1"/>
</dbReference>
<dbReference type="InterPro" id="IPR023296">
    <property type="entry name" value="Glyco_hydro_beta-prop_sf"/>
</dbReference>
<dbReference type="Proteomes" id="UP001321018">
    <property type="component" value="Unassembled WGS sequence"/>
</dbReference>
<gene>
    <name evidence="5" type="ORF">OB960_13425</name>
</gene>
<dbReference type="SUPFAM" id="SSF75005">
    <property type="entry name" value="Arabinanase/levansucrase/invertase"/>
    <property type="match status" value="1"/>
</dbReference>
<comment type="similarity">
    <text evidence="2">Belongs to the glycosyl hydrolase 43 family.</text>
</comment>
<comment type="pathway">
    <text evidence="1">Glycan metabolism; L-arabinan degradation.</text>
</comment>
<dbReference type="PANTHER" id="PTHR43301:SF3">
    <property type="entry name" value="ARABINAN ENDO-1,5-ALPHA-L-ARABINOSIDASE A-RELATED"/>
    <property type="match status" value="1"/>
</dbReference>
<name>A0AAP2Z063_9EURY</name>
<evidence type="ECO:0000313" key="6">
    <source>
        <dbReference type="Proteomes" id="UP001321018"/>
    </source>
</evidence>